<proteinExistence type="predicted"/>
<protein>
    <submittedName>
        <fullName evidence="1">Uncharacterized protein</fullName>
    </submittedName>
</protein>
<dbReference type="RefSeq" id="WP_012368530.1">
    <property type="nucleotide sequence ID" value="NZ_ABFDCH020000031.1"/>
</dbReference>
<gene>
    <name evidence="1" type="ORF">HZ283_18415</name>
</gene>
<accession>A0A7D5W6N4</accession>
<reference evidence="1" key="1">
    <citation type="submission" date="2020-07" db="EMBL/GenBank/DDBJ databases">
        <title>Hypervirulent multi-drug resistant Proteus mirabilis strain with mosaic plasmid.</title>
        <authorList>
            <person name="Shelenkov A."/>
            <person name="Mikhaylova Y.V."/>
            <person name="Yanushevich Y.G."/>
            <person name="Petrova L."/>
            <person name="Fomina V."/>
            <person name="Zamyatin M."/>
            <person name="Shagin D."/>
        </authorList>
    </citation>
    <scope>NUCLEOTIDE SEQUENCE</scope>
    <source>
        <strain evidence="1">CriePir89</strain>
    </source>
</reference>
<evidence type="ECO:0000313" key="1">
    <source>
        <dbReference type="EMBL" id="QLJ18967.1"/>
    </source>
</evidence>
<name>A0A7D5W6N4_PROMI</name>
<dbReference type="EMBL" id="CP059056">
    <property type="protein sequence ID" value="QLJ18967.1"/>
    <property type="molecule type" value="Genomic_DNA"/>
</dbReference>
<sequence length="179" mass="20915">MLTPTKNSALEYLKSHPSTKEFHIETIGQFFTYLKDSILSLFNSDHKFSYLGKMSVADFNLMYIRKDLHTFLTNPFLNKSEHKDKVGALQYSFDYLQNQAHITPNLYNVYRSGNFEPNELISQLINYGNKLIKNNLSTEEAQHGKYVIETLKEVLNNLEKLSNTEKMRLRILSIVNERK</sequence>
<organism evidence="1">
    <name type="scientific">Proteus mirabilis</name>
    <dbReference type="NCBI Taxonomy" id="584"/>
    <lineage>
        <taxon>Bacteria</taxon>
        <taxon>Pseudomonadati</taxon>
        <taxon>Pseudomonadota</taxon>
        <taxon>Gammaproteobacteria</taxon>
        <taxon>Enterobacterales</taxon>
        <taxon>Morganellaceae</taxon>
        <taxon>Proteus</taxon>
    </lineage>
</organism>
<dbReference type="GeneID" id="6800288"/>
<dbReference type="AlphaFoldDB" id="A0A7D5W6N4"/>